<feature type="non-terminal residue" evidence="2">
    <location>
        <position position="1"/>
    </location>
</feature>
<keyword evidence="1" id="KW-0472">Membrane</keyword>
<proteinExistence type="predicted"/>
<evidence type="ECO:0000256" key="1">
    <source>
        <dbReference type="SAM" id="Phobius"/>
    </source>
</evidence>
<feature type="transmembrane region" description="Helical" evidence="1">
    <location>
        <begin position="6"/>
        <end position="26"/>
    </location>
</feature>
<accession>A0A2P5FGS8</accession>
<protein>
    <submittedName>
        <fullName evidence="2">Uncharacterized protein</fullName>
    </submittedName>
</protein>
<evidence type="ECO:0000313" key="3">
    <source>
        <dbReference type="Proteomes" id="UP000237000"/>
    </source>
</evidence>
<keyword evidence="3" id="KW-1185">Reference proteome</keyword>
<gene>
    <name evidence="2" type="ORF">TorRG33x02_073860</name>
</gene>
<dbReference type="Proteomes" id="UP000237000">
    <property type="component" value="Unassembled WGS sequence"/>
</dbReference>
<name>A0A2P5FGS8_TREOI</name>
<dbReference type="EMBL" id="JXTC01000035">
    <property type="protein sequence ID" value="PON97007.1"/>
    <property type="molecule type" value="Genomic_DNA"/>
</dbReference>
<sequence>VVFYKILELCLLIYSYSLYICSLQVATGKLIVLLNEQLLLMVLFVGLRKYPTGLRIVIH</sequence>
<evidence type="ECO:0000313" key="2">
    <source>
        <dbReference type="EMBL" id="PON97007.1"/>
    </source>
</evidence>
<dbReference type="AlphaFoldDB" id="A0A2P5FGS8"/>
<comment type="caution">
    <text evidence="2">The sequence shown here is derived from an EMBL/GenBank/DDBJ whole genome shotgun (WGS) entry which is preliminary data.</text>
</comment>
<reference evidence="3" key="1">
    <citation type="submission" date="2016-06" db="EMBL/GenBank/DDBJ databases">
        <title>Parallel loss of symbiosis genes in relatives of nitrogen-fixing non-legume Parasponia.</title>
        <authorList>
            <person name="Van Velzen R."/>
            <person name="Holmer R."/>
            <person name="Bu F."/>
            <person name="Rutten L."/>
            <person name="Van Zeijl A."/>
            <person name="Liu W."/>
            <person name="Santuari L."/>
            <person name="Cao Q."/>
            <person name="Sharma T."/>
            <person name="Shen D."/>
            <person name="Roswanjaya Y."/>
            <person name="Wardhani T."/>
            <person name="Kalhor M.S."/>
            <person name="Jansen J."/>
            <person name="Van den Hoogen J."/>
            <person name="Gungor B."/>
            <person name="Hartog M."/>
            <person name="Hontelez J."/>
            <person name="Verver J."/>
            <person name="Yang W.-C."/>
            <person name="Schijlen E."/>
            <person name="Repin R."/>
            <person name="Schilthuizen M."/>
            <person name="Schranz E."/>
            <person name="Heidstra R."/>
            <person name="Miyata K."/>
            <person name="Fedorova E."/>
            <person name="Kohlen W."/>
            <person name="Bisseling T."/>
            <person name="Smit S."/>
            <person name="Geurts R."/>
        </authorList>
    </citation>
    <scope>NUCLEOTIDE SEQUENCE [LARGE SCALE GENOMIC DNA]</scope>
    <source>
        <strain evidence="3">cv. RG33-2</strain>
    </source>
</reference>
<keyword evidence="1" id="KW-1133">Transmembrane helix</keyword>
<dbReference type="InParanoid" id="A0A2P5FGS8"/>
<keyword evidence="1" id="KW-0812">Transmembrane</keyword>
<organism evidence="2 3">
    <name type="scientific">Trema orientale</name>
    <name type="common">Charcoal tree</name>
    <name type="synonym">Celtis orientalis</name>
    <dbReference type="NCBI Taxonomy" id="63057"/>
    <lineage>
        <taxon>Eukaryota</taxon>
        <taxon>Viridiplantae</taxon>
        <taxon>Streptophyta</taxon>
        <taxon>Embryophyta</taxon>
        <taxon>Tracheophyta</taxon>
        <taxon>Spermatophyta</taxon>
        <taxon>Magnoliopsida</taxon>
        <taxon>eudicotyledons</taxon>
        <taxon>Gunneridae</taxon>
        <taxon>Pentapetalae</taxon>
        <taxon>rosids</taxon>
        <taxon>fabids</taxon>
        <taxon>Rosales</taxon>
        <taxon>Cannabaceae</taxon>
        <taxon>Trema</taxon>
    </lineage>
</organism>